<dbReference type="SUPFAM" id="SSF52113">
    <property type="entry name" value="BRCT domain"/>
    <property type="match status" value="1"/>
</dbReference>
<evidence type="ECO:0000259" key="1">
    <source>
        <dbReference type="PROSITE" id="PS50172"/>
    </source>
</evidence>
<comment type="caution">
    <text evidence="2">The sequence shown here is derived from an EMBL/GenBank/DDBJ whole genome shotgun (WGS) entry which is preliminary data.</text>
</comment>
<dbReference type="Pfam" id="PF00533">
    <property type="entry name" value="BRCT"/>
    <property type="match status" value="1"/>
</dbReference>
<dbReference type="OrthoDB" id="9776650at2"/>
<keyword evidence="3" id="KW-1185">Reference proteome</keyword>
<sequence>MCELEEYFHFTGPARLSRALHTLEGLLLGITIDQKINDQELIAFTKWTAAHKEFSNRHPFNELFPLLKEVLADGRITEEERADLLWCCEKFTNSDGYYSGATADMQRLQGILGGIIADGEITDSEAKNLAEWMDERRELQTVWPYAEIDAVLTQVLADHVIDDKERACLLQLFTEFSGTSCRPSKPSRDDEQATVQGICACNPEIVFDDRLFCITGNSEKWTKNEFAELITANGGKYHPRVTKALDYLIVGGAGNPCWAYACYGRKVEEAVNHRREGSPMLIVHEYDIWDALD</sequence>
<evidence type="ECO:0000313" key="2">
    <source>
        <dbReference type="EMBL" id="TWU37229.1"/>
    </source>
</evidence>
<dbReference type="RefSeq" id="WP_146527527.1">
    <property type="nucleotide sequence ID" value="NZ_SJPV01000005.1"/>
</dbReference>
<dbReference type="InterPro" id="IPR036420">
    <property type="entry name" value="BRCT_dom_sf"/>
</dbReference>
<feature type="domain" description="BRCT" evidence="1">
    <location>
        <begin position="202"/>
        <end position="293"/>
    </location>
</feature>
<dbReference type="EMBL" id="SJPV01000005">
    <property type="protein sequence ID" value="TWU37229.1"/>
    <property type="molecule type" value="Genomic_DNA"/>
</dbReference>
<dbReference type="PROSITE" id="PS50172">
    <property type="entry name" value="BRCT"/>
    <property type="match status" value="1"/>
</dbReference>
<organism evidence="2 3">
    <name type="scientific">Novipirellula artificiosorum</name>
    <dbReference type="NCBI Taxonomy" id="2528016"/>
    <lineage>
        <taxon>Bacteria</taxon>
        <taxon>Pseudomonadati</taxon>
        <taxon>Planctomycetota</taxon>
        <taxon>Planctomycetia</taxon>
        <taxon>Pirellulales</taxon>
        <taxon>Pirellulaceae</taxon>
        <taxon>Novipirellula</taxon>
    </lineage>
</organism>
<gene>
    <name evidence="2" type="primary">ligA_1</name>
    <name evidence="2" type="ORF">Poly41_33580</name>
</gene>
<dbReference type="GO" id="GO:0003911">
    <property type="term" value="F:DNA ligase (NAD+) activity"/>
    <property type="evidence" value="ECO:0007669"/>
    <property type="project" value="UniProtKB-EC"/>
</dbReference>
<dbReference type="InterPro" id="IPR001357">
    <property type="entry name" value="BRCT_dom"/>
</dbReference>
<name>A0A5C6DR43_9BACT</name>
<dbReference type="Gene3D" id="3.40.50.10190">
    <property type="entry name" value="BRCT domain"/>
    <property type="match status" value="1"/>
</dbReference>
<evidence type="ECO:0000313" key="3">
    <source>
        <dbReference type="Proteomes" id="UP000319143"/>
    </source>
</evidence>
<dbReference type="EC" id="6.5.1.2" evidence="2"/>
<keyword evidence="2" id="KW-0436">Ligase</keyword>
<accession>A0A5C6DR43</accession>
<protein>
    <submittedName>
        <fullName evidence="2">DNA ligase</fullName>
        <ecNumber evidence="2">6.5.1.2</ecNumber>
    </submittedName>
</protein>
<dbReference type="AlphaFoldDB" id="A0A5C6DR43"/>
<proteinExistence type="predicted"/>
<reference evidence="2 3" key="1">
    <citation type="submission" date="2019-02" db="EMBL/GenBank/DDBJ databases">
        <title>Deep-cultivation of Planctomycetes and their phenomic and genomic characterization uncovers novel biology.</title>
        <authorList>
            <person name="Wiegand S."/>
            <person name="Jogler M."/>
            <person name="Boedeker C."/>
            <person name="Pinto D."/>
            <person name="Vollmers J."/>
            <person name="Rivas-Marin E."/>
            <person name="Kohn T."/>
            <person name="Peeters S.H."/>
            <person name="Heuer A."/>
            <person name="Rast P."/>
            <person name="Oberbeckmann S."/>
            <person name="Bunk B."/>
            <person name="Jeske O."/>
            <person name="Meyerdierks A."/>
            <person name="Storesund J.E."/>
            <person name="Kallscheuer N."/>
            <person name="Luecker S."/>
            <person name="Lage O.M."/>
            <person name="Pohl T."/>
            <person name="Merkel B.J."/>
            <person name="Hornburger P."/>
            <person name="Mueller R.-W."/>
            <person name="Bruemmer F."/>
            <person name="Labrenz M."/>
            <person name="Spormann A.M."/>
            <person name="Op Den Camp H."/>
            <person name="Overmann J."/>
            <person name="Amann R."/>
            <person name="Jetten M.S.M."/>
            <person name="Mascher T."/>
            <person name="Medema M.H."/>
            <person name="Devos D.P."/>
            <person name="Kaster A.-K."/>
            <person name="Ovreas L."/>
            <person name="Rohde M."/>
            <person name="Galperin M.Y."/>
            <person name="Jogler C."/>
        </authorList>
    </citation>
    <scope>NUCLEOTIDE SEQUENCE [LARGE SCALE GENOMIC DNA]</scope>
    <source>
        <strain evidence="2 3">Poly41</strain>
    </source>
</reference>
<dbReference type="Proteomes" id="UP000319143">
    <property type="component" value="Unassembled WGS sequence"/>
</dbReference>